<accession>A0ACC2NGZ9</accession>
<proteinExistence type="predicted"/>
<sequence>MSDLKKIECSPSKVLGLSKDEKQNDFGNKWKSYVSLRSAIQSGSEALAISLIKGGAMVNPNTGNHITPLHMSIHLGSPKLIKTLLDHGASVNETWHRESPILLSVRLRKFHLTDLLLTANNLNILRRDSFTLMNHLHVACLRGQINAVEKLVKLGADVNQPVREKSFYWPGYTPLHLAVESQCIDLVQFLLNSGASIMKQNSHSCTPLHLAHEIRNTTIIDILLIAHMYQLGNPMDSEGLSHFHIACTRNNVDVLEYFLAQGCDVNEQIDSISSNELRCTPLKLAIEYECPDVVEVLLQHNAEVTIDEYNKSLMQVAYDIGNEKIISLLLMNSSKRAQKVSEIAKLSDFQKACVTNNPDKIAEIVNRCANNKDLIPDINVPVWKGCVPLHYSISNYPKEIIKAFKLLGANVAIRDSRMKTPLHVAFGCLSHDELESIICDLVSVNQNPADSDGLTHFHIACTTNQSNLIHTFLKIGKDTDRFVNDDSIKWGGYGPLHFAAKYRRVKNVEILLKFNPNFILGSRDKPTAVTPIDVAIMNLDRSFYHPQKKLDIKILKRILLKVVESSHLSSFDSRGLTMLHVACLSEQEIDFGKLAVCINLHPETINQPINYPNTCLHYCTPLHFAMQRKNIKLAQWLLKRGADLFARDASRLTPFDYEIYSGGKFHIIKENPAVLCVPDNPTNSEGLSYFHIGCKLANIEIMNYYLNSGVNINLRTTINIAGRNKYRTALHLVIKENTKSTVETVTFLLKHGADATAPDAFLSTPLHLMRRSSYSVLVDKLVNHGADVNAQNIFGQTPLHAVCRFPPDFKEAKDNIIALLENGADINIIDRDGRTAFTSVEDLDPEEGYEFDDETKCALLKHAKKLEVLGRHLCDVNRKDRRANSEYWSSTNYNEKDFEQECLKEIMRMKCIKIDRHITLYRVLSKNPNQMVDLCKNSTFQEIIQSDKLNLDYPIYGYLLKLQYKTGLIRQHLLEKCMKFWNPSLNLPKELSEIIFSYLPNNDLQNIVKSMSV</sequence>
<evidence type="ECO:0000313" key="1">
    <source>
        <dbReference type="EMBL" id="KAJ8670356.1"/>
    </source>
</evidence>
<name>A0ACC2NGZ9_9HYME</name>
<dbReference type="EMBL" id="CM056743">
    <property type="protein sequence ID" value="KAJ8670356.1"/>
    <property type="molecule type" value="Genomic_DNA"/>
</dbReference>
<comment type="caution">
    <text evidence="1">The sequence shown here is derived from an EMBL/GenBank/DDBJ whole genome shotgun (WGS) entry which is preliminary data.</text>
</comment>
<dbReference type="Proteomes" id="UP001239111">
    <property type="component" value="Chromosome 3"/>
</dbReference>
<evidence type="ECO:0000313" key="2">
    <source>
        <dbReference type="Proteomes" id="UP001239111"/>
    </source>
</evidence>
<gene>
    <name evidence="1" type="ORF">QAD02_001615</name>
</gene>
<organism evidence="1 2">
    <name type="scientific">Eretmocerus hayati</name>
    <dbReference type="NCBI Taxonomy" id="131215"/>
    <lineage>
        <taxon>Eukaryota</taxon>
        <taxon>Metazoa</taxon>
        <taxon>Ecdysozoa</taxon>
        <taxon>Arthropoda</taxon>
        <taxon>Hexapoda</taxon>
        <taxon>Insecta</taxon>
        <taxon>Pterygota</taxon>
        <taxon>Neoptera</taxon>
        <taxon>Endopterygota</taxon>
        <taxon>Hymenoptera</taxon>
        <taxon>Apocrita</taxon>
        <taxon>Proctotrupomorpha</taxon>
        <taxon>Chalcidoidea</taxon>
        <taxon>Aphelinidae</taxon>
        <taxon>Aphelininae</taxon>
        <taxon>Eretmocerus</taxon>
    </lineage>
</organism>
<keyword evidence="2" id="KW-1185">Reference proteome</keyword>
<reference evidence="1" key="1">
    <citation type="submission" date="2023-04" db="EMBL/GenBank/DDBJ databases">
        <title>A chromosome-level genome assembly of the parasitoid wasp Eretmocerus hayati.</title>
        <authorList>
            <person name="Zhong Y."/>
            <person name="Liu S."/>
            <person name="Liu Y."/>
        </authorList>
    </citation>
    <scope>NUCLEOTIDE SEQUENCE</scope>
    <source>
        <strain evidence="1">ZJU_SS_LIU_2023</strain>
    </source>
</reference>
<protein>
    <submittedName>
        <fullName evidence="1">Uncharacterized protein</fullName>
    </submittedName>
</protein>